<evidence type="ECO:0000313" key="11">
    <source>
        <dbReference type="EMBL" id="OAO17855.1"/>
    </source>
</evidence>
<accession>A0A196SLC0</accession>
<dbReference type="GO" id="GO:0008380">
    <property type="term" value="P:RNA splicing"/>
    <property type="evidence" value="ECO:0007669"/>
    <property type="project" value="UniProtKB-KW"/>
</dbReference>
<name>A0A196SLC0_BLAHN</name>
<dbReference type="SMART" id="SM00847">
    <property type="entry name" value="HA2"/>
    <property type="match status" value="1"/>
</dbReference>
<dbReference type="EC" id="3.6.4.13" evidence="1"/>
<dbReference type="PANTHER" id="PTHR18934">
    <property type="entry name" value="ATP-DEPENDENT RNA HELICASE"/>
    <property type="match status" value="1"/>
</dbReference>
<dbReference type="FunFam" id="1.20.120.1080:FF:000001">
    <property type="entry name" value="Pre-mRNA-splicing factor ATP-dependent RNA helicase"/>
    <property type="match status" value="1"/>
</dbReference>
<dbReference type="SUPFAM" id="SSF52540">
    <property type="entry name" value="P-loop containing nucleoside triphosphate hydrolases"/>
    <property type="match status" value="1"/>
</dbReference>
<dbReference type="InterPro" id="IPR011709">
    <property type="entry name" value="DEAD-box_helicase_OB_fold"/>
</dbReference>
<dbReference type="InterPro" id="IPR048333">
    <property type="entry name" value="HA2_WH"/>
</dbReference>
<dbReference type="PROSITE" id="PS51194">
    <property type="entry name" value="HELICASE_CTER"/>
    <property type="match status" value="1"/>
</dbReference>
<dbReference type="SMART" id="SM00490">
    <property type="entry name" value="HELICc"/>
    <property type="match status" value="1"/>
</dbReference>
<evidence type="ECO:0000256" key="3">
    <source>
        <dbReference type="ARBA" id="ARBA00022741"/>
    </source>
</evidence>
<evidence type="ECO:0000256" key="7">
    <source>
        <dbReference type="ARBA" id="ARBA00023187"/>
    </source>
</evidence>
<evidence type="ECO:0000256" key="8">
    <source>
        <dbReference type="ARBA" id="ARBA00047984"/>
    </source>
</evidence>
<dbReference type="PANTHER" id="PTHR18934:SF109">
    <property type="entry name" value="ATP-DEPENDENT RNA HELICASE DHX15 HOMOLOG"/>
    <property type="match status" value="1"/>
</dbReference>
<dbReference type="AlphaFoldDB" id="A0A196SLC0"/>
<dbReference type="GO" id="GO:0003723">
    <property type="term" value="F:RNA binding"/>
    <property type="evidence" value="ECO:0007669"/>
    <property type="project" value="TreeGrafter"/>
</dbReference>
<keyword evidence="4" id="KW-0378">Hydrolase</keyword>
<reference evidence="11 12" key="1">
    <citation type="submission" date="2016-05" db="EMBL/GenBank/DDBJ databases">
        <title>Nuclear genome of Blastocystis sp. subtype 1 NandII.</title>
        <authorList>
            <person name="Gentekaki E."/>
            <person name="Curtis B."/>
            <person name="Stairs C."/>
            <person name="Eme L."/>
            <person name="Herman E."/>
            <person name="Klimes V."/>
            <person name="Arias M.C."/>
            <person name="Elias M."/>
            <person name="Hilliou F."/>
            <person name="Klute M."/>
            <person name="Malik S.-B."/>
            <person name="Pightling A."/>
            <person name="Rachubinski R."/>
            <person name="Salas D."/>
            <person name="Schlacht A."/>
            <person name="Suga H."/>
            <person name="Archibald J."/>
            <person name="Ball S.G."/>
            <person name="Clark G."/>
            <person name="Dacks J."/>
            <person name="Van Der Giezen M."/>
            <person name="Tsaousis A."/>
            <person name="Roger A."/>
        </authorList>
    </citation>
    <scope>NUCLEOTIDE SEQUENCE [LARGE SCALE GENOMIC DNA]</scope>
    <source>
        <strain evidence="12">ATCC 50177 / NandII</strain>
    </source>
</reference>
<dbReference type="SMART" id="SM00487">
    <property type="entry name" value="DEXDc"/>
    <property type="match status" value="1"/>
</dbReference>
<evidence type="ECO:0000313" key="12">
    <source>
        <dbReference type="Proteomes" id="UP000078348"/>
    </source>
</evidence>
<comment type="caution">
    <text evidence="11">The sequence shown here is derived from an EMBL/GenBank/DDBJ whole genome shotgun (WGS) entry which is preliminary data.</text>
</comment>
<proteinExistence type="predicted"/>
<evidence type="ECO:0000259" key="9">
    <source>
        <dbReference type="PROSITE" id="PS51192"/>
    </source>
</evidence>
<keyword evidence="5 11" id="KW-0347">Helicase</keyword>
<keyword evidence="7" id="KW-0508">mRNA splicing</keyword>
<dbReference type="Proteomes" id="UP000078348">
    <property type="component" value="Unassembled WGS sequence"/>
</dbReference>
<dbReference type="InterPro" id="IPR007502">
    <property type="entry name" value="Helicase-assoc_dom"/>
</dbReference>
<evidence type="ECO:0000256" key="6">
    <source>
        <dbReference type="ARBA" id="ARBA00022840"/>
    </source>
</evidence>
<evidence type="ECO:0000256" key="2">
    <source>
        <dbReference type="ARBA" id="ARBA00022664"/>
    </source>
</evidence>
<evidence type="ECO:0000256" key="4">
    <source>
        <dbReference type="ARBA" id="ARBA00022801"/>
    </source>
</evidence>
<protein>
    <recommendedName>
        <fullName evidence="1">RNA helicase</fullName>
        <ecNumber evidence="1">3.6.4.13</ecNumber>
    </recommendedName>
</protein>
<feature type="domain" description="Helicase ATP-binding" evidence="9">
    <location>
        <begin position="61"/>
        <end position="228"/>
    </location>
</feature>
<dbReference type="GO" id="GO:0006397">
    <property type="term" value="P:mRNA processing"/>
    <property type="evidence" value="ECO:0007669"/>
    <property type="project" value="UniProtKB-KW"/>
</dbReference>
<dbReference type="GO" id="GO:0003724">
    <property type="term" value="F:RNA helicase activity"/>
    <property type="evidence" value="ECO:0007669"/>
    <property type="project" value="UniProtKB-EC"/>
</dbReference>
<dbReference type="Pfam" id="PF07717">
    <property type="entry name" value="OB_NTP_bind"/>
    <property type="match status" value="1"/>
</dbReference>
<keyword evidence="6" id="KW-0067">ATP-binding</keyword>
<dbReference type="PROSITE" id="PS51192">
    <property type="entry name" value="HELICASE_ATP_BIND_1"/>
    <property type="match status" value="1"/>
</dbReference>
<comment type="catalytic activity">
    <reaction evidence="8">
        <text>ATP + H2O = ADP + phosphate + H(+)</text>
        <dbReference type="Rhea" id="RHEA:13065"/>
        <dbReference type="ChEBI" id="CHEBI:15377"/>
        <dbReference type="ChEBI" id="CHEBI:15378"/>
        <dbReference type="ChEBI" id="CHEBI:30616"/>
        <dbReference type="ChEBI" id="CHEBI:43474"/>
        <dbReference type="ChEBI" id="CHEBI:456216"/>
        <dbReference type="EC" id="3.6.4.13"/>
    </reaction>
</comment>
<dbReference type="SMART" id="SM00382">
    <property type="entry name" value="AAA"/>
    <property type="match status" value="1"/>
</dbReference>
<dbReference type="InterPro" id="IPR014001">
    <property type="entry name" value="Helicase_ATP-bd"/>
</dbReference>
<organism evidence="11 12">
    <name type="scientific">Blastocystis sp. subtype 1 (strain ATCC 50177 / NandII)</name>
    <dbReference type="NCBI Taxonomy" id="478820"/>
    <lineage>
        <taxon>Eukaryota</taxon>
        <taxon>Sar</taxon>
        <taxon>Stramenopiles</taxon>
        <taxon>Bigyra</taxon>
        <taxon>Opalozoa</taxon>
        <taxon>Opalinata</taxon>
        <taxon>Blastocystidae</taxon>
        <taxon>Blastocystis</taxon>
    </lineage>
</organism>
<dbReference type="Pfam" id="PF04408">
    <property type="entry name" value="WHD_HA2"/>
    <property type="match status" value="1"/>
</dbReference>
<keyword evidence="2" id="KW-0507">mRNA processing</keyword>
<dbReference type="InterPro" id="IPR002464">
    <property type="entry name" value="DNA/RNA_helicase_DEAH_CS"/>
</dbReference>
<dbReference type="FunFam" id="3.40.50.300:FF:000007">
    <property type="entry name" value="Pre-mRNA-splicing factor ATP-dependent RNA helicase"/>
    <property type="match status" value="1"/>
</dbReference>
<evidence type="ECO:0000259" key="10">
    <source>
        <dbReference type="PROSITE" id="PS51194"/>
    </source>
</evidence>
<dbReference type="Gene3D" id="1.20.120.1080">
    <property type="match status" value="1"/>
</dbReference>
<dbReference type="InterPro" id="IPR001650">
    <property type="entry name" value="Helicase_C-like"/>
</dbReference>
<dbReference type="InterPro" id="IPR027417">
    <property type="entry name" value="P-loop_NTPase"/>
</dbReference>
<dbReference type="PROSITE" id="PS00690">
    <property type="entry name" value="DEAH_ATP_HELICASE"/>
    <property type="match status" value="1"/>
</dbReference>
<feature type="domain" description="Helicase C-terminal" evidence="10">
    <location>
        <begin position="249"/>
        <end position="426"/>
    </location>
</feature>
<dbReference type="Gene3D" id="3.40.50.300">
    <property type="entry name" value="P-loop containing nucleotide triphosphate hydrolases"/>
    <property type="match status" value="2"/>
</dbReference>
<dbReference type="Pfam" id="PF21010">
    <property type="entry name" value="HA2_C"/>
    <property type="match status" value="1"/>
</dbReference>
<dbReference type="STRING" id="478820.A0A196SLC0"/>
<dbReference type="InterPro" id="IPR003593">
    <property type="entry name" value="AAA+_ATPase"/>
</dbReference>
<dbReference type="OrthoDB" id="10253254at2759"/>
<dbReference type="GO" id="GO:0005524">
    <property type="term" value="F:ATP binding"/>
    <property type="evidence" value="ECO:0007669"/>
    <property type="project" value="UniProtKB-KW"/>
</dbReference>
<evidence type="ECO:0000256" key="1">
    <source>
        <dbReference type="ARBA" id="ARBA00012552"/>
    </source>
</evidence>
<evidence type="ECO:0000256" key="5">
    <source>
        <dbReference type="ARBA" id="ARBA00022806"/>
    </source>
</evidence>
<keyword evidence="12" id="KW-1185">Reference proteome</keyword>
<sequence>MNRAPRKLVDLRGLNQKTKATDIICNSKTNLLTNEPFSEKYFKILEGRKKLPVFARLDELEDAVDKNQVIIVEGETGSGKTTQIPQALMLHYLATHPDSDKIVCCTQPRRVAASNVARRVAEEMDVEFGEEVGYTVRFEDVTSERTKLVFMTDGLLQREAMSDPLLSRYSIILLDEAHERTLATDIMMGLLKELLTKRSDLKLVVMSATLDAGRFQKYFNNAPLYSVSGRTFPVELFYSQEPPKNYVEAAQKLVLQIHLTEEPGDILLFLTGEKEINDTCTMLQEEAQSFPADKPKLLVLPLYSALPPDQQQAVFEPTPAGYRKVVVATNIAETSITINGVVYVIDPGFSKQKVYNPRIRVESLLVTPISKASARQRAGRAGRTRPGKCFRLYTEESFNTQLLEQSYPEIMRSDISSVILTMLKLGVTNLVKFDFMDPPAPETMMRALENLNYLGALSDEGELTALGEQMAELPLDPQLAKALLSSATYGCVPEMLSITAMLSIPPPFVRPRDSARFADDAHEQFVHTDSDHLTLLKLYDAFSQVPERQRSKWCFENYLNFRSMSSAVSVRRQLEGLLRRLRFDVNNGYDVANVNYFSNIKKCLLSGFFMQVAHRERTGHYLTIKDNQVVKVYPSSVLKNKPDWVMYHEFVLTTANFMRTITAVDGEWLMEVAPQYYNLSLFPECTAKNDLIAIEKRKQLRAESAKRRRQ</sequence>
<dbReference type="CDD" id="cd18791">
    <property type="entry name" value="SF2_C_RHA"/>
    <property type="match status" value="1"/>
</dbReference>
<dbReference type="Pfam" id="PF00270">
    <property type="entry name" value="DEAD"/>
    <property type="match status" value="1"/>
</dbReference>
<dbReference type="EMBL" id="LXWW01000015">
    <property type="protein sequence ID" value="OAO17855.1"/>
    <property type="molecule type" value="Genomic_DNA"/>
</dbReference>
<gene>
    <name evidence="11" type="ORF">AV274_0411</name>
</gene>
<dbReference type="FunFam" id="3.40.50.300:FF:000615">
    <property type="entry name" value="pre-mRNA-splicing factor ATP-dependent RNA helicase DEAH7"/>
    <property type="match status" value="1"/>
</dbReference>
<keyword evidence="3" id="KW-0547">Nucleotide-binding</keyword>
<dbReference type="Pfam" id="PF00271">
    <property type="entry name" value="Helicase_C"/>
    <property type="match status" value="1"/>
</dbReference>
<dbReference type="InterPro" id="IPR011545">
    <property type="entry name" value="DEAD/DEAH_box_helicase_dom"/>
</dbReference>
<dbReference type="GO" id="GO:0016787">
    <property type="term" value="F:hydrolase activity"/>
    <property type="evidence" value="ECO:0007669"/>
    <property type="project" value="UniProtKB-KW"/>
</dbReference>